<sequence length="110" mass="10854">MAEGAASREGLAPPDAAGGEDDPRASPDASGDFGAVASGGRMRDRRSGVALSGASGAPADSEAGLLEAARATPRRSSIIKVRKCSCADSAPCMSLSQASSPSVWACSTSI</sequence>
<organism evidence="2">
    <name type="scientific">Castor canadensis</name>
    <name type="common">American beaver</name>
    <dbReference type="NCBI Taxonomy" id="51338"/>
    <lineage>
        <taxon>Eukaryota</taxon>
        <taxon>Metazoa</taxon>
        <taxon>Chordata</taxon>
        <taxon>Craniata</taxon>
        <taxon>Vertebrata</taxon>
        <taxon>Euteleostomi</taxon>
        <taxon>Mammalia</taxon>
        <taxon>Eutheria</taxon>
        <taxon>Euarchontoglires</taxon>
        <taxon>Glires</taxon>
        <taxon>Rodentia</taxon>
        <taxon>Castorimorpha</taxon>
        <taxon>Castoridae</taxon>
        <taxon>Castor</taxon>
    </lineage>
</organism>
<dbReference type="Ensembl" id="ENSCCNT00000041901.1">
    <property type="protein sequence ID" value="ENSCCNP00000033414.1"/>
    <property type="gene ID" value="ENSCCNG00000031622.1"/>
</dbReference>
<evidence type="ECO:0000256" key="1">
    <source>
        <dbReference type="SAM" id="MobiDB-lite"/>
    </source>
</evidence>
<dbReference type="AlphaFoldDB" id="A0A8C0XS84"/>
<name>A0A8C0XS84_CASCN</name>
<proteinExistence type="predicted"/>
<protein>
    <submittedName>
        <fullName evidence="2">Uncharacterized protein</fullName>
    </submittedName>
</protein>
<accession>A0A8C0XS84</accession>
<feature type="region of interest" description="Disordered" evidence="1">
    <location>
        <begin position="1"/>
        <end position="62"/>
    </location>
</feature>
<evidence type="ECO:0000313" key="2">
    <source>
        <dbReference type="Ensembl" id="ENSCCNP00000033414.1"/>
    </source>
</evidence>
<reference evidence="2" key="1">
    <citation type="submission" date="2023-09" db="UniProtKB">
        <authorList>
            <consortium name="Ensembl"/>
        </authorList>
    </citation>
    <scope>IDENTIFICATION</scope>
</reference>